<dbReference type="OMA" id="RAQGRYW"/>
<dbReference type="STRING" id="341663.Q0CK21"/>
<dbReference type="VEuPathDB" id="FungiDB:ATEG_05963"/>
<protein>
    <submittedName>
        <fullName evidence="2">Uncharacterized protein</fullName>
    </submittedName>
</protein>
<evidence type="ECO:0000313" key="2">
    <source>
        <dbReference type="EMBL" id="EAU33724.1"/>
    </source>
</evidence>
<evidence type="ECO:0000256" key="1">
    <source>
        <dbReference type="SAM" id="MobiDB-lite"/>
    </source>
</evidence>
<feature type="region of interest" description="Disordered" evidence="1">
    <location>
        <begin position="43"/>
        <end position="63"/>
    </location>
</feature>
<dbReference type="GeneID" id="4321399"/>
<gene>
    <name evidence="2" type="ORF">ATEG_05963</name>
</gene>
<evidence type="ECO:0000313" key="3">
    <source>
        <dbReference type="Proteomes" id="UP000007963"/>
    </source>
</evidence>
<reference evidence="3" key="1">
    <citation type="submission" date="2005-09" db="EMBL/GenBank/DDBJ databases">
        <title>Annotation of the Aspergillus terreus NIH2624 genome.</title>
        <authorList>
            <person name="Birren B.W."/>
            <person name="Lander E.S."/>
            <person name="Galagan J.E."/>
            <person name="Nusbaum C."/>
            <person name="Devon K."/>
            <person name="Henn M."/>
            <person name="Ma L.-J."/>
            <person name="Jaffe D.B."/>
            <person name="Butler J."/>
            <person name="Alvarez P."/>
            <person name="Gnerre S."/>
            <person name="Grabherr M."/>
            <person name="Kleber M."/>
            <person name="Mauceli E.W."/>
            <person name="Brockman W."/>
            <person name="Rounsley S."/>
            <person name="Young S.K."/>
            <person name="LaButti K."/>
            <person name="Pushparaj V."/>
            <person name="DeCaprio D."/>
            <person name="Crawford M."/>
            <person name="Koehrsen M."/>
            <person name="Engels R."/>
            <person name="Montgomery P."/>
            <person name="Pearson M."/>
            <person name="Howarth C."/>
            <person name="Larson L."/>
            <person name="Luoma S."/>
            <person name="White J."/>
            <person name="Alvarado L."/>
            <person name="Kodira C.D."/>
            <person name="Zeng Q."/>
            <person name="Oleary S."/>
            <person name="Yandava C."/>
            <person name="Denning D.W."/>
            <person name="Nierman W.C."/>
            <person name="Milne T."/>
            <person name="Madden K."/>
        </authorList>
    </citation>
    <scope>NUCLEOTIDE SEQUENCE [LARGE SCALE GENOMIC DNA]</scope>
    <source>
        <strain evidence="3">NIH 2624 / FGSC A1156</strain>
    </source>
</reference>
<dbReference type="RefSeq" id="XP_001215141.1">
    <property type="nucleotide sequence ID" value="XM_001215141.1"/>
</dbReference>
<dbReference type="AlphaFoldDB" id="Q0CK21"/>
<name>Q0CK21_ASPTN</name>
<organism evidence="2 3">
    <name type="scientific">Aspergillus terreus (strain NIH 2624 / FGSC A1156)</name>
    <dbReference type="NCBI Taxonomy" id="341663"/>
    <lineage>
        <taxon>Eukaryota</taxon>
        <taxon>Fungi</taxon>
        <taxon>Dikarya</taxon>
        <taxon>Ascomycota</taxon>
        <taxon>Pezizomycotina</taxon>
        <taxon>Eurotiomycetes</taxon>
        <taxon>Eurotiomycetidae</taxon>
        <taxon>Eurotiales</taxon>
        <taxon>Aspergillaceae</taxon>
        <taxon>Aspergillus</taxon>
        <taxon>Aspergillus subgen. Circumdati</taxon>
    </lineage>
</organism>
<dbReference type="EMBL" id="CH476601">
    <property type="protein sequence ID" value="EAU33724.1"/>
    <property type="molecule type" value="Genomic_DNA"/>
</dbReference>
<sequence>MAYDCYCAICGVGFCGMHIETPSQTSLERRQRWIEKRYRAREASKNNNCQVPHDPSEDHDDPVRSYDPRLVGWDNISWLYKAYCLGSNPQPSGKTKIQHHHNHHHRPETQCLCMVWRPDSCPANAINLTFQSYGSGSGDTPGPVIPFHWCCFEILARALTGSPSPDHVDMEVLYAVMMDLCNMTGSALHLSYGTEVHESQGRYWECIPGAEASRPLTHPAWGHRFLTKIVQIVTQHNYFWEKAVQYNMPWLWEFHALKLEKTLPEDLNYKRLYLWLDKMTAPRYGMDDLALTGVANRRRIWGVCQQLAPRYFKGLKQARKQT</sequence>
<dbReference type="OrthoDB" id="9984533at2759"/>
<dbReference type="eggNOG" id="ENOG502SPFR">
    <property type="taxonomic scope" value="Eukaryota"/>
</dbReference>
<dbReference type="HOGENOM" id="CLU_723568_0_0_1"/>
<dbReference type="Proteomes" id="UP000007963">
    <property type="component" value="Unassembled WGS sequence"/>
</dbReference>
<accession>Q0CK21</accession>
<proteinExistence type="predicted"/>